<dbReference type="InterPro" id="IPR015942">
    <property type="entry name" value="Asp/Glu/hydantoin_racemase"/>
</dbReference>
<evidence type="ECO:0000313" key="3">
    <source>
        <dbReference type="Proteomes" id="UP000541185"/>
    </source>
</evidence>
<evidence type="ECO:0000313" key="2">
    <source>
        <dbReference type="EMBL" id="NML47580.1"/>
    </source>
</evidence>
<dbReference type="Gene3D" id="3.40.50.12500">
    <property type="match status" value="1"/>
</dbReference>
<dbReference type="InterPro" id="IPR052186">
    <property type="entry name" value="Hydantoin_racemase-like"/>
</dbReference>
<keyword evidence="3" id="KW-1185">Reference proteome</keyword>
<evidence type="ECO:0000256" key="1">
    <source>
        <dbReference type="ARBA" id="ARBA00038414"/>
    </source>
</evidence>
<accession>A0A848HDM5</accession>
<dbReference type="PANTHER" id="PTHR28047">
    <property type="entry name" value="PROTEIN DCG1"/>
    <property type="match status" value="1"/>
</dbReference>
<dbReference type="AlphaFoldDB" id="A0A848HDM5"/>
<reference evidence="2 3" key="1">
    <citation type="submission" date="2020-04" db="EMBL/GenBank/DDBJ databases">
        <title>Ramlibacter sp. G-1-2-2 isolated from soil.</title>
        <authorList>
            <person name="Dahal R.H."/>
        </authorList>
    </citation>
    <scope>NUCLEOTIDE SEQUENCE [LARGE SCALE GENOMIC DNA]</scope>
    <source>
        <strain evidence="2 3">G-1-2-2</strain>
    </source>
</reference>
<gene>
    <name evidence="2" type="ORF">HHL11_27775</name>
</gene>
<dbReference type="GO" id="GO:0047661">
    <property type="term" value="F:amino-acid racemase activity"/>
    <property type="evidence" value="ECO:0007669"/>
    <property type="project" value="InterPro"/>
</dbReference>
<dbReference type="EMBL" id="JABBFX010000003">
    <property type="protein sequence ID" value="NML47580.1"/>
    <property type="molecule type" value="Genomic_DNA"/>
</dbReference>
<sequence length="275" mass="30169">MAMKIWHQSFTTLARVPEYNEKLRAHIRKVVRPDTEVVVHGTHAGTHGHKKGDGPSTDVGYAYFQALHSHQFAYAAMLAEEGGSDGFAMATLPEPGIREMRSLVSIPVVGYGEASMTMALHLGQKFGVLLFIKEMISTIEANIRRMGLQDRCAGIRYVGFPSGAVLPTKQAPQEVLDIFHENARALIAEGADVIIPGEAPLSLLLHGAGIARVDDVPVIESVAAVLKTVETLVDMKRQLGTWRSTRGYWQAIPPRERVKELADLYGVSRLFSSQE</sequence>
<dbReference type="RefSeq" id="WP_169421847.1">
    <property type="nucleotide sequence ID" value="NZ_JABBFX010000003.1"/>
</dbReference>
<comment type="caution">
    <text evidence="2">The sequence shown here is derived from an EMBL/GenBank/DDBJ whole genome shotgun (WGS) entry which is preliminary data.</text>
</comment>
<proteinExistence type="inferred from homology"/>
<name>A0A848HDM5_9BURK</name>
<organism evidence="2 3">
    <name type="scientific">Ramlibacter agri</name>
    <dbReference type="NCBI Taxonomy" id="2728837"/>
    <lineage>
        <taxon>Bacteria</taxon>
        <taxon>Pseudomonadati</taxon>
        <taxon>Pseudomonadota</taxon>
        <taxon>Betaproteobacteria</taxon>
        <taxon>Burkholderiales</taxon>
        <taxon>Comamonadaceae</taxon>
        <taxon>Ramlibacter</taxon>
    </lineage>
</organism>
<dbReference type="Proteomes" id="UP000541185">
    <property type="component" value="Unassembled WGS sequence"/>
</dbReference>
<protein>
    <submittedName>
        <fullName evidence="2">Racemase</fullName>
    </submittedName>
</protein>
<dbReference type="PANTHER" id="PTHR28047:SF5">
    <property type="entry name" value="PROTEIN DCG1"/>
    <property type="match status" value="1"/>
</dbReference>
<dbReference type="InterPro" id="IPR053714">
    <property type="entry name" value="Iso_Racemase_Enz_sf"/>
</dbReference>
<dbReference type="Pfam" id="PF01177">
    <property type="entry name" value="Asp_Glu_race"/>
    <property type="match status" value="1"/>
</dbReference>
<comment type="similarity">
    <text evidence="1">Belongs to the HyuE racemase family.</text>
</comment>